<evidence type="ECO:0000313" key="1">
    <source>
        <dbReference type="EMBL" id="GIL46971.1"/>
    </source>
</evidence>
<sequence>CETLIDAGEGLQLVLRGVAVLWIQVHLQDLRPIQPITNPLADNLRWVHEIIQDGVVHRSQGSAARTGVSLAIAGGRKDPPVGDDDHVPAAELLLKLAHQALLDLMESLKQAVGNVDNDRLPSTVGDIDLLGGGDI</sequence>
<gene>
    <name evidence="1" type="ORF">Vafri_3830</name>
</gene>
<feature type="non-terminal residue" evidence="1">
    <location>
        <position position="1"/>
    </location>
</feature>
<comment type="caution">
    <text evidence="1">The sequence shown here is derived from an EMBL/GenBank/DDBJ whole genome shotgun (WGS) entry which is preliminary data.</text>
</comment>
<organism evidence="1 2">
    <name type="scientific">Volvox africanus</name>
    <dbReference type="NCBI Taxonomy" id="51714"/>
    <lineage>
        <taxon>Eukaryota</taxon>
        <taxon>Viridiplantae</taxon>
        <taxon>Chlorophyta</taxon>
        <taxon>core chlorophytes</taxon>
        <taxon>Chlorophyceae</taxon>
        <taxon>CS clade</taxon>
        <taxon>Chlamydomonadales</taxon>
        <taxon>Volvocaceae</taxon>
        <taxon>Volvox</taxon>
    </lineage>
</organism>
<dbReference type="EMBL" id="BNCO01000004">
    <property type="protein sequence ID" value="GIL46971.1"/>
    <property type="molecule type" value="Genomic_DNA"/>
</dbReference>
<proteinExistence type="predicted"/>
<protein>
    <submittedName>
        <fullName evidence="1">Uncharacterized protein</fullName>
    </submittedName>
</protein>
<dbReference type="Proteomes" id="UP000747399">
    <property type="component" value="Unassembled WGS sequence"/>
</dbReference>
<keyword evidence="2" id="KW-1185">Reference proteome</keyword>
<evidence type="ECO:0000313" key="2">
    <source>
        <dbReference type="Proteomes" id="UP000747399"/>
    </source>
</evidence>
<reference evidence="1" key="1">
    <citation type="journal article" date="2021" name="Proc. Natl. Acad. Sci. U.S.A.">
        <title>Three genomes in the algal genus Volvox reveal the fate of a haploid sex-determining region after a transition to homothallism.</title>
        <authorList>
            <person name="Yamamoto K."/>
            <person name="Hamaji T."/>
            <person name="Kawai-Toyooka H."/>
            <person name="Matsuzaki R."/>
            <person name="Takahashi F."/>
            <person name="Nishimura Y."/>
            <person name="Kawachi M."/>
            <person name="Noguchi H."/>
            <person name="Minakuchi Y."/>
            <person name="Umen J.G."/>
            <person name="Toyoda A."/>
            <person name="Nozaki H."/>
        </authorList>
    </citation>
    <scope>NUCLEOTIDE SEQUENCE</scope>
    <source>
        <strain evidence="1">NIES-3780</strain>
    </source>
</reference>
<dbReference type="AlphaFoldDB" id="A0A8J4EV79"/>
<name>A0A8J4EV79_9CHLO</name>
<accession>A0A8J4EV79</accession>